<evidence type="ECO:0000313" key="4">
    <source>
        <dbReference type="Proteomes" id="UP000320239"/>
    </source>
</evidence>
<dbReference type="OrthoDB" id="8444614at2"/>
<keyword evidence="1" id="KW-1133">Transmembrane helix</keyword>
<evidence type="ECO:0000256" key="1">
    <source>
        <dbReference type="SAM" id="Phobius"/>
    </source>
</evidence>
<keyword evidence="2" id="KW-0732">Signal</keyword>
<dbReference type="Gene3D" id="3.10.350.10">
    <property type="entry name" value="LysM domain"/>
    <property type="match status" value="1"/>
</dbReference>
<protein>
    <recommendedName>
        <fullName evidence="5">LysM domain-containing protein</fullName>
    </recommendedName>
</protein>
<reference evidence="3 4" key="1">
    <citation type="submission" date="2019-06" db="EMBL/GenBank/DDBJ databases">
        <title>Sequencing the genomes of 1000 actinobacteria strains.</title>
        <authorList>
            <person name="Klenk H.-P."/>
        </authorList>
    </citation>
    <scope>NUCLEOTIDE SEQUENCE [LARGE SCALE GENOMIC DNA]</scope>
    <source>
        <strain evidence="3 4">DSM 43866</strain>
    </source>
</reference>
<feature type="signal peptide" evidence="2">
    <location>
        <begin position="1"/>
        <end position="31"/>
    </location>
</feature>
<keyword evidence="1" id="KW-0472">Membrane</keyword>
<name>A0A561WKA7_ACTTI</name>
<keyword evidence="1" id="KW-0812">Transmembrane</keyword>
<gene>
    <name evidence="3" type="ORF">FHX34_102816</name>
</gene>
<comment type="caution">
    <text evidence="3">The sequence shown here is derived from an EMBL/GenBank/DDBJ whole genome shotgun (WGS) entry which is preliminary data.</text>
</comment>
<proteinExistence type="predicted"/>
<feature type="transmembrane region" description="Helical" evidence="1">
    <location>
        <begin position="158"/>
        <end position="180"/>
    </location>
</feature>
<evidence type="ECO:0008006" key="5">
    <source>
        <dbReference type="Google" id="ProtNLM"/>
    </source>
</evidence>
<accession>A0A561WKA7</accession>
<dbReference type="Proteomes" id="UP000320239">
    <property type="component" value="Unassembled WGS sequence"/>
</dbReference>
<sequence length="469" mass="48937">MHRPTIRRGGIVLLGLVLATTVGTTAAPAVAAAPARHASVLPAKREEMKWYQVRHEYQGAPEFLYEIAARFLGDGERWREIFALNKGRIQPDGGSLTDPTVITPGWYLYLPADAKGDGVQTGPLVVNAPGAAASGAPSAAAAAPAAPASGKESGTTALVLWIVAGVLLLASIVAGVLWFLRRRPVAAAGQPVARKPAARGAAEPAVAAPTRTFDTAAAWTIDRALQVLVTAADAGGRPTPPVYAVSIDESRISLRLAAPDEDPTEPWEALEHGRIWQASLRDLQALPASNDLPSPCPRLVTLGTTGGVRELIDLGQATGMISIQGDKAAARDLVAAWTEELSSSPWAGGVQVVAGDIRPHLTGGERVSIRDALSLAEGDGSDTAYTLRGGSSGGKRTLGVLILGSTPGSRELERAQSLVNRPDAAWVVIVLGQTRYDRWRFTVDADGRLDTGALGLTVYTGSAPARAGR</sequence>
<evidence type="ECO:0000313" key="3">
    <source>
        <dbReference type="EMBL" id="TWG24263.1"/>
    </source>
</evidence>
<dbReference type="EMBL" id="VIWY01000002">
    <property type="protein sequence ID" value="TWG24263.1"/>
    <property type="molecule type" value="Genomic_DNA"/>
</dbReference>
<dbReference type="AlphaFoldDB" id="A0A561WKA7"/>
<dbReference type="InterPro" id="IPR036779">
    <property type="entry name" value="LysM_dom_sf"/>
</dbReference>
<keyword evidence="4" id="KW-1185">Reference proteome</keyword>
<feature type="chain" id="PRO_5038626498" description="LysM domain-containing protein" evidence="2">
    <location>
        <begin position="32"/>
        <end position="469"/>
    </location>
</feature>
<dbReference type="RefSeq" id="WP_122977412.1">
    <property type="nucleotide sequence ID" value="NZ_BOMX01000077.1"/>
</dbReference>
<evidence type="ECO:0000256" key="2">
    <source>
        <dbReference type="SAM" id="SignalP"/>
    </source>
</evidence>
<organism evidence="3 4">
    <name type="scientific">Actinoplanes teichomyceticus</name>
    <dbReference type="NCBI Taxonomy" id="1867"/>
    <lineage>
        <taxon>Bacteria</taxon>
        <taxon>Bacillati</taxon>
        <taxon>Actinomycetota</taxon>
        <taxon>Actinomycetes</taxon>
        <taxon>Micromonosporales</taxon>
        <taxon>Micromonosporaceae</taxon>
        <taxon>Actinoplanes</taxon>
    </lineage>
</organism>